<dbReference type="Proteomes" id="UP000195331">
    <property type="component" value="Chromosome"/>
</dbReference>
<reference evidence="1 2" key="1">
    <citation type="submission" date="2017-04" db="EMBL/GenBank/DDBJ databases">
        <title>Whole Genome Sequence of 1,4-Dioxane Degrading Bacterium Mycobacterium dioxanotrophicus PH-06.</title>
        <authorList>
            <person name="He Y."/>
        </authorList>
    </citation>
    <scope>NUCLEOTIDE SEQUENCE [LARGE SCALE GENOMIC DNA]</scope>
    <source>
        <strain evidence="1 2">PH-06</strain>
    </source>
</reference>
<keyword evidence="2" id="KW-1185">Reference proteome</keyword>
<proteinExistence type="predicted"/>
<evidence type="ECO:0000313" key="2">
    <source>
        <dbReference type="Proteomes" id="UP000195331"/>
    </source>
</evidence>
<gene>
    <name evidence="1" type="ORF">BTO20_11485</name>
</gene>
<name>A0A1Y0C1Q9_9MYCO</name>
<evidence type="ECO:0000313" key="1">
    <source>
        <dbReference type="EMBL" id="ART69121.1"/>
    </source>
</evidence>
<organism evidence="1 2">
    <name type="scientific">Mycobacterium dioxanotrophicus</name>
    <dbReference type="NCBI Taxonomy" id="482462"/>
    <lineage>
        <taxon>Bacteria</taxon>
        <taxon>Bacillati</taxon>
        <taxon>Actinomycetota</taxon>
        <taxon>Actinomycetes</taxon>
        <taxon>Mycobacteriales</taxon>
        <taxon>Mycobacteriaceae</taxon>
        <taxon>Mycobacterium</taxon>
    </lineage>
</organism>
<dbReference type="RefSeq" id="WP_198344345.1">
    <property type="nucleotide sequence ID" value="NZ_CP020809.1"/>
</dbReference>
<dbReference type="AlphaFoldDB" id="A0A1Y0C1Q9"/>
<protein>
    <submittedName>
        <fullName evidence="1">Uncharacterized protein</fullName>
    </submittedName>
</protein>
<sequence>MTDPLLYEQDSPDEEDFAVCWMQAVMRTAVERDLNDVLPFCEVTGVDGADDSEAGTADPVVQLDFYAHGTTAAKSAAKQGHRRMNLLFRTGATVILSDGTPASLDFGECLIRPFRMPYEHDLIVRYTARYLLGLSYVTVS</sequence>
<dbReference type="KEGG" id="mdx:BTO20_11485"/>
<accession>A0A1Y0C1Q9</accession>
<dbReference type="EMBL" id="CP020809">
    <property type="protein sequence ID" value="ART69121.1"/>
    <property type="molecule type" value="Genomic_DNA"/>
</dbReference>